<comment type="caution">
    <text evidence="2">The sequence shown here is derived from an EMBL/GenBank/DDBJ whole genome shotgun (WGS) entry which is preliminary data.</text>
</comment>
<evidence type="ECO:0000313" key="3">
    <source>
        <dbReference type="Proteomes" id="UP000266861"/>
    </source>
</evidence>
<dbReference type="EMBL" id="PQFF01000046">
    <property type="protein sequence ID" value="RHZ86560.1"/>
    <property type="molecule type" value="Genomic_DNA"/>
</dbReference>
<evidence type="ECO:0000313" key="2">
    <source>
        <dbReference type="EMBL" id="RHZ86560.1"/>
    </source>
</evidence>
<evidence type="ECO:0000256" key="1">
    <source>
        <dbReference type="SAM" id="MobiDB-lite"/>
    </source>
</evidence>
<name>A0A397JQ10_9GLOM</name>
<organism evidence="2 3">
    <name type="scientific">Diversispora epigaea</name>
    <dbReference type="NCBI Taxonomy" id="1348612"/>
    <lineage>
        <taxon>Eukaryota</taxon>
        <taxon>Fungi</taxon>
        <taxon>Fungi incertae sedis</taxon>
        <taxon>Mucoromycota</taxon>
        <taxon>Glomeromycotina</taxon>
        <taxon>Glomeromycetes</taxon>
        <taxon>Diversisporales</taxon>
        <taxon>Diversisporaceae</taxon>
        <taxon>Diversispora</taxon>
    </lineage>
</organism>
<accession>A0A397JQ10</accession>
<keyword evidence="3" id="KW-1185">Reference proteome</keyword>
<gene>
    <name evidence="2" type="ORF">Glove_49g15</name>
</gene>
<dbReference type="AlphaFoldDB" id="A0A397JQ10"/>
<protein>
    <submittedName>
        <fullName evidence="2">Uncharacterized protein</fullName>
    </submittedName>
</protein>
<sequence>MTRTHLCQYLSNEGKVCGRPCYRQEGCTLHWKRRHHVPCSQCDKITQNVQTPDFSAEPIQVKNLISSKDTRDKDKKKINKLAPESQEAGPSSVPSKILTRIEVGPTRDKTTAMVTRVSDAGGYVVEGYVVEGYVVGGYVVGGYVIGGYVVGGEYVTGEFVTGQFTTGIMD</sequence>
<feature type="region of interest" description="Disordered" evidence="1">
    <location>
        <begin position="69"/>
        <end position="93"/>
    </location>
</feature>
<dbReference type="Proteomes" id="UP000266861">
    <property type="component" value="Unassembled WGS sequence"/>
</dbReference>
<proteinExistence type="predicted"/>
<reference evidence="2 3" key="1">
    <citation type="submission" date="2018-08" db="EMBL/GenBank/DDBJ databases">
        <title>Genome and evolution of the arbuscular mycorrhizal fungus Diversispora epigaea (formerly Glomus versiforme) and its bacterial endosymbionts.</title>
        <authorList>
            <person name="Sun X."/>
            <person name="Fei Z."/>
            <person name="Harrison M."/>
        </authorList>
    </citation>
    <scope>NUCLEOTIDE SEQUENCE [LARGE SCALE GENOMIC DNA]</scope>
    <source>
        <strain evidence="2 3">IT104</strain>
    </source>
</reference>